<feature type="compositionally biased region" description="Low complexity" evidence="4">
    <location>
        <begin position="268"/>
        <end position="277"/>
    </location>
</feature>
<feature type="region of interest" description="Disordered" evidence="4">
    <location>
        <begin position="172"/>
        <end position="201"/>
    </location>
</feature>
<reference evidence="7" key="1">
    <citation type="submission" date="2016-10" db="EMBL/GenBank/DDBJ databases">
        <authorList>
            <person name="Varghese N."/>
            <person name="Submissions S."/>
        </authorList>
    </citation>
    <scope>NUCLEOTIDE SEQUENCE [LARGE SCALE GENOMIC DNA]</scope>
    <source>
        <strain evidence="7">DSM 1565</strain>
    </source>
</reference>
<feature type="region of interest" description="Disordered" evidence="4">
    <location>
        <begin position="47"/>
        <end position="79"/>
    </location>
</feature>
<evidence type="ECO:0000256" key="4">
    <source>
        <dbReference type="SAM" id="MobiDB-lite"/>
    </source>
</evidence>
<evidence type="ECO:0000256" key="2">
    <source>
        <dbReference type="ARBA" id="ARBA00023136"/>
    </source>
</evidence>
<feature type="region of interest" description="Disordered" evidence="4">
    <location>
        <begin position="216"/>
        <end position="280"/>
    </location>
</feature>
<comment type="subcellular location">
    <subcellularLocation>
        <location evidence="1">Membrane</location>
    </subcellularLocation>
</comment>
<dbReference type="AlphaFoldDB" id="A0A1I7MUM9"/>
<dbReference type="GO" id="GO:0016020">
    <property type="term" value="C:membrane"/>
    <property type="evidence" value="ECO:0007669"/>
    <property type="project" value="UniProtKB-SubCell"/>
</dbReference>
<dbReference type="PRINTS" id="PR01021">
    <property type="entry name" value="OMPADOMAIN"/>
</dbReference>
<dbReference type="InterPro" id="IPR006665">
    <property type="entry name" value="OmpA-like"/>
</dbReference>
<dbReference type="Proteomes" id="UP000199423">
    <property type="component" value="Unassembled WGS sequence"/>
</dbReference>
<dbReference type="RefSeq" id="WP_177228014.1">
    <property type="nucleotide sequence ID" value="NZ_FPCH01000001.1"/>
</dbReference>
<dbReference type="Gene3D" id="3.30.1330.60">
    <property type="entry name" value="OmpA-like domain"/>
    <property type="match status" value="1"/>
</dbReference>
<dbReference type="InterPro" id="IPR013783">
    <property type="entry name" value="Ig-like_fold"/>
</dbReference>
<sequence length="396" mass="41697">MRARLLFVLILLLLGGFVALAQVGFLTWPVELAVTLHVGMPEKWRPAAGADAATPKATAPRSAEANAPRPPLNSETPATTAANETAAAEAQSSETATKKNSDAPALTIARISSIGPSVFGGTAAPFARVTVLEGSTPIGTATANDRGDWSIVTEYRFANSSPDISLRVEANPENATASASEPLKAVPSPQPTTSSHEPPATQLLKKFEGVVAAAREEAKHQDATGAPSAKVSEQGGLANVQPSRPPEPPANQSSATQPLLSPSPPSAPESTSQAPASRITATTMPVPITFVYNEATLTPEGHSAAHLLLEFLMLKKFAAVILSGHADERGLPAYNMELSRERLVAIERVLRNGGYQGKLELVPKGANEPFTGVDRSKYTAEELYQLDRRVELRVAN</sequence>
<dbReference type="Pfam" id="PF00691">
    <property type="entry name" value="OmpA"/>
    <property type="match status" value="1"/>
</dbReference>
<accession>A0A1I7MUM9</accession>
<proteinExistence type="predicted"/>
<feature type="compositionally biased region" description="Low complexity" evidence="4">
    <location>
        <begin position="47"/>
        <end position="60"/>
    </location>
</feature>
<evidence type="ECO:0000313" key="6">
    <source>
        <dbReference type="EMBL" id="SFV26104.1"/>
    </source>
</evidence>
<evidence type="ECO:0000256" key="3">
    <source>
        <dbReference type="PROSITE-ProRule" id="PRU00473"/>
    </source>
</evidence>
<evidence type="ECO:0000259" key="5">
    <source>
        <dbReference type="PROSITE" id="PS51123"/>
    </source>
</evidence>
<evidence type="ECO:0000313" key="7">
    <source>
        <dbReference type="Proteomes" id="UP000199423"/>
    </source>
</evidence>
<protein>
    <submittedName>
        <fullName evidence="6">Outer membrane protein OmpA</fullName>
    </submittedName>
</protein>
<organism evidence="6 7">
    <name type="scientific">Hyphomicrobium facile</name>
    <dbReference type="NCBI Taxonomy" id="51670"/>
    <lineage>
        <taxon>Bacteria</taxon>
        <taxon>Pseudomonadati</taxon>
        <taxon>Pseudomonadota</taxon>
        <taxon>Alphaproteobacteria</taxon>
        <taxon>Hyphomicrobiales</taxon>
        <taxon>Hyphomicrobiaceae</taxon>
        <taxon>Hyphomicrobium</taxon>
    </lineage>
</organism>
<feature type="domain" description="OmpA-like" evidence="5">
    <location>
        <begin position="277"/>
        <end position="396"/>
    </location>
</feature>
<dbReference type="InterPro" id="IPR036737">
    <property type="entry name" value="OmpA-like_sf"/>
</dbReference>
<dbReference type="CDD" id="cd07185">
    <property type="entry name" value="OmpA_C-like"/>
    <property type="match status" value="1"/>
</dbReference>
<dbReference type="InterPro" id="IPR006664">
    <property type="entry name" value="OMP_bac"/>
</dbReference>
<dbReference type="SUPFAM" id="SSF103088">
    <property type="entry name" value="OmpA-like"/>
    <property type="match status" value="1"/>
</dbReference>
<keyword evidence="7" id="KW-1185">Reference proteome</keyword>
<gene>
    <name evidence="6" type="ORF">SAMN04488557_0327</name>
</gene>
<dbReference type="EMBL" id="FPCH01000001">
    <property type="protein sequence ID" value="SFV26104.1"/>
    <property type="molecule type" value="Genomic_DNA"/>
</dbReference>
<evidence type="ECO:0000256" key="1">
    <source>
        <dbReference type="ARBA" id="ARBA00004370"/>
    </source>
</evidence>
<dbReference type="Gene3D" id="2.60.40.10">
    <property type="entry name" value="Immunoglobulins"/>
    <property type="match status" value="1"/>
</dbReference>
<dbReference type="STRING" id="51670.SAMN04488557_0327"/>
<dbReference type="PROSITE" id="PS51123">
    <property type="entry name" value="OMPA_2"/>
    <property type="match status" value="1"/>
</dbReference>
<keyword evidence="2 3" id="KW-0472">Membrane</keyword>
<name>A0A1I7MUM9_9HYPH</name>